<protein>
    <submittedName>
        <fullName evidence="6">Flagellar basal body P-ring biosynthesis protein FlgA</fullName>
    </submittedName>
</protein>
<keyword evidence="6" id="KW-0966">Cell projection</keyword>
<gene>
    <name evidence="6" type="ORF">AA12717_1997</name>
</gene>
<feature type="signal peptide" evidence="4">
    <location>
        <begin position="1"/>
        <end position="25"/>
    </location>
</feature>
<dbReference type="PANTHER" id="PTHR36307">
    <property type="entry name" value="FLAGELLA BASAL BODY P-RING FORMATION PROTEIN FLGA"/>
    <property type="match status" value="1"/>
</dbReference>
<dbReference type="InterPro" id="IPR039246">
    <property type="entry name" value="Flagellar_FlgA"/>
</dbReference>
<accession>A0ABQ0P7C2</accession>
<evidence type="ECO:0000256" key="3">
    <source>
        <dbReference type="ARBA" id="ARBA00022764"/>
    </source>
</evidence>
<comment type="caution">
    <text evidence="6">The sequence shown here is derived from an EMBL/GenBank/DDBJ whole genome shotgun (WGS) entry which is preliminary data.</text>
</comment>
<dbReference type="PANTHER" id="PTHR36307:SF1">
    <property type="entry name" value="FLAGELLA BASAL BODY P-RING FORMATION PROTEIN FLGA"/>
    <property type="match status" value="1"/>
</dbReference>
<keyword evidence="6" id="KW-0969">Cilium</keyword>
<evidence type="ECO:0000256" key="4">
    <source>
        <dbReference type="SAM" id="SignalP"/>
    </source>
</evidence>
<dbReference type="Proteomes" id="UP001060895">
    <property type="component" value="Unassembled WGS sequence"/>
</dbReference>
<evidence type="ECO:0000313" key="6">
    <source>
        <dbReference type="EMBL" id="GBQ25187.1"/>
    </source>
</evidence>
<feature type="chain" id="PRO_5046146022" evidence="4">
    <location>
        <begin position="26"/>
        <end position="339"/>
    </location>
</feature>
<evidence type="ECO:0000259" key="5">
    <source>
        <dbReference type="SMART" id="SM00858"/>
    </source>
</evidence>
<keyword evidence="2 4" id="KW-0732">Signal</keyword>
<dbReference type="InterPro" id="IPR017585">
    <property type="entry name" value="SAF_FlgA"/>
</dbReference>
<feature type="domain" description="SAF" evidence="5">
    <location>
        <begin position="185"/>
        <end position="247"/>
    </location>
</feature>
<keyword evidence="6" id="KW-0282">Flagellum</keyword>
<name>A0ABQ0P7C2_9PROT</name>
<dbReference type="NCBIfam" id="TIGR03170">
    <property type="entry name" value="flgA_cterm"/>
    <property type="match status" value="1"/>
</dbReference>
<dbReference type="InterPro" id="IPR013974">
    <property type="entry name" value="SAF"/>
</dbReference>
<proteinExistence type="predicted"/>
<evidence type="ECO:0000313" key="7">
    <source>
        <dbReference type="Proteomes" id="UP001060895"/>
    </source>
</evidence>
<organism evidence="6 7">
    <name type="scientific">Gluconacetobacter sacchari DSM 12717</name>
    <dbReference type="NCBI Taxonomy" id="1307940"/>
    <lineage>
        <taxon>Bacteria</taxon>
        <taxon>Pseudomonadati</taxon>
        <taxon>Pseudomonadota</taxon>
        <taxon>Alphaproteobacteria</taxon>
        <taxon>Acetobacterales</taxon>
        <taxon>Acetobacteraceae</taxon>
        <taxon>Gluconacetobacter</taxon>
    </lineage>
</organism>
<dbReference type="CDD" id="cd11614">
    <property type="entry name" value="SAF_CpaB_FlgA_like"/>
    <property type="match status" value="1"/>
</dbReference>
<dbReference type="Gene3D" id="2.30.30.760">
    <property type="match status" value="1"/>
</dbReference>
<evidence type="ECO:0000256" key="2">
    <source>
        <dbReference type="ARBA" id="ARBA00022729"/>
    </source>
</evidence>
<comment type="subcellular location">
    <subcellularLocation>
        <location evidence="1">Periplasm</location>
    </subcellularLocation>
</comment>
<reference evidence="6" key="1">
    <citation type="submission" date="2013-04" db="EMBL/GenBank/DDBJ databases">
        <title>The genome sequencing project of 58 acetic acid bacteria.</title>
        <authorList>
            <person name="Okamoto-Kainuma A."/>
            <person name="Ishikawa M."/>
            <person name="Umino S."/>
            <person name="Koizumi Y."/>
            <person name="Shiwa Y."/>
            <person name="Yoshikawa H."/>
            <person name="Matsutani M."/>
            <person name="Matsushita K."/>
        </authorList>
    </citation>
    <scope>NUCLEOTIDE SEQUENCE</scope>
    <source>
        <strain evidence="6">DSM 12717</strain>
    </source>
</reference>
<dbReference type="Pfam" id="PF13144">
    <property type="entry name" value="ChapFlgA"/>
    <property type="match status" value="1"/>
</dbReference>
<sequence>MPMRVAIASMFAIGLAAGGAAHAHAATLRGATVIASGTVRLSDLFADLEPGQDRPLGPGPAPGASIQVGGRQLLAIADEYGVDWLDQSPSATATITRAGRVLDQDYFAGLVRQNLPDLGDGPVSIELRDFHPIIVAPDDKKPIVLSDIKWDQRSGWFSATAYRGQPTGDITRDSFLLTGVIHATRRLLVYAHALPAGSVLSASDAQMDDSYAGHITSKAFTNEADIDGMTLTRGVVAGAPILDQDLQRTVLMHKGDPAVITFTAPGVHLTATGRALEDGGAGQYVHILNLSSNMIVTGRVISASEIEVAAGSNPVPSDSNALRRLTSARGRSRADLSLR</sequence>
<dbReference type="RefSeq" id="WP_246387588.1">
    <property type="nucleotide sequence ID" value="NZ_BAQP01000130.1"/>
</dbReference>
<keyword evidence="7" id="KW-1185">Reference proteome</keyword>
<evidence type="ECO:0000256" key="1">
    <source>
        <dbReference type="ARBA" id="ARBA00004418"/>
    </source>
</evidence>
<keyword evidence="3" id="KW-0574">Periplasm</keyword>
<dbReference type="EMBL" id="BAQP01000130">
    <property type="protein sequence ID" value="GBQ25187.1"/>
    <property type="molecule type" value="Genomic_DNA"/>
</dbReference>
<dbReference type="SMART" id="SM00858">
    <property type="entry name" value="SAF"/>
    <property type="match status" value="1"/>
</dbReference>